<dbReference type="OrthoDB" id="9801785at2"/>
<evidence type="ECO:0000259" key="1">
    <source>
        <dbReference type="Pfam" id="PF01370"/>
    </source>
</evidence>
<dbReference type="SUPFAM" id="SSF51735">
    <property type="entry name" value="NAD(P)-binding Rossmann-fold domains"/>
    <property type="match status" value="1"/>
</dbReference>
<gene>
    <name evidence="2" type="ORF">SJ05684_c20230</name>
</gene>
<reference evidence="2 3" key="1">
    <citation type="submission" date="2017-08" db="EMBL/GenBank/DDBJ databases">
        <title>Multipartite genome sequences of Sinorhizobium species nodulating soybeans.</title>
        <authorList>
            <person name="Tian C.F."/>
        </authorList>
    </citation>
    <scope>NUCLEOTIDE SEQUENCE [LARGE SCALE GENOMIC DNA]</scope>
    <source>
        <strain evidence="2 3">CCBAU 05684</strain>
    </source>
</reference>
<dbReference type="InterPro" id="IPR036291">
    <property type="entry name" value="NAD(P)-bd_dom_sf"/>
</dbReference>
<keyword evidence="3" id="KW-1185">Reference proteome</keyword>
<evidence type="ECO:0000313" key="2">
    <source>
        <dbReference type="EMBL" id="ASY63465.1"/>
    </source>
</evidence>
<feature type="domain" description="NAD-dependent epimerase/dehydratase" evidence="1">
    <location>
        <begin position="4"/>
        <end position="202"/>
    </location>
</feature>
<dbReference type="InterPro" id="IPR001509">
    <property type="entry name" value="Epimerase_deHydtase"/>
</dbReference>
<dbReference type="RefSeq" id="WP_050979893.1">
    <property type="nucleotide sequence ID" value="NZ_AJQT01000006.1"/>
</dbReference>
<organism evidence="2 3">
    <name type="scientific">Sinorhizobium sojae CCBAU 05684</name>
    <dbReference type="NCBI Taxonomy" id="716928"/>
    <lineage>
        <taxon>Bacteria</taxon>
        <taxon>Pseudomonadati</taxon>
        <taxon>Pseudomonadota</taxon>
        <taxon>Alphaproteobacteria</taxon>
        <taxon>Hyphomicrobiales</taxon>
        <taxon>Rhizobiaceae</taxon>
        <taxon>Sinorhizobium/Ensifer group</taxon>
        <taxon>Sinorhizobium</taxon>
    </lineage>
</organism>
<proteinExistence type="predicted"/>
<sequence length="276" mass="30126">MKYTVFGASGLIGGHLVRRLRELGHDVLAAPRDFAAMPDADLGHVIYAIGLTADFRSRPFDTITAHVSLTADILRAAHFCSFLYLSSTRVYGNGTQTEENASLSARPADPSDLYNLSKLTGEAICLQSGRPDVRIARLSNVVGIDEASADTFIGALCREARTGRITLQTALDSRKDYIWIGDVVDLLARIASEGTQSIYNVASGRNITHAQWVEAICGRTGCSLTVAEHAPAVSFPPISIQRIQREFQFYPADVLGYLPDILADRLRTAEKTRIDE</sequence>
<dbReference type="Gene3D" id="3.40.50.720">
    <property type="entry name" value="NAD(P)-binding Rossmann-like Domain"/>
    <property type="match status" value="1"/>
</dbReference>
<dbReference type="Pfam" id="PF01370">
    <property type="entry name" value="Epimerase"/>
    <property type="match status" value="1"/>
</dbReference>
<dbReference type="AlphaFoldDB" id="A0A249PCG6"/>
<dbReference type="CDD" id="cd08946">
    <property type="entry name" value="SDR_e"/>
    <property type="match status" value="1"/>
</dbReference>
<dbReference type="KEGG" id="esj:SJ05684_c20230"/>
<dbReference type="EMBL" id="CP023067">
    <property type="protein sequence ID" value="ASY63465.1"/>
    <property type="molecule type" value="Genomic_DNA"/>
</dbReference>
<dbReference type="Proteomes" id="UP000217211">
    <property type="component" value="Chromosome"/>
</dbReference>
<dbReference type="PANTHER" id="PTHR43245">
    <property type="entry name" value="BIFUNCTIONAL POLYMYXIN RESISTANCE PROTEIN ARNA"/>
    <property type="match status" value="1"/>
</dbReference>
<evidence type="ECO:0000313" key="3">
    <source>
        <dbReference type="Proteomes" id="UP000217211"/>
    </source>
</evidence>
<name>A0A249PCG6_9HYPH</name>
<protein>
    <submittedName>
        <fullName evidence="2">dTDP-glucose 4,6-dehydratase</fullName>
    </submittedName>
</protein>
<dbReference type="InterPro" id="IPR050177">
    <property type="entry name" value="Lipid_A_modif_metabolic_enz"/>
</dbReference>
<accession>A0A249PCG6</accession>
<dbReference type="PANTHER" id="PTHR43245:SF55">
    <property type="entry name" value="NAD(P)-BINDING DOMAIN-CONTAINING PROTEIN"/>
    <property type="match status" value="1"/>
</dbReference>